<dbReference type="EMBL" id="CP002771">
    <property type="protein sequence ID" value="AEF54989.1"/>
    <property type="molecule type" value="Genomic_DNA"/>
</dbReference>
<dbReference type="Gene3D" id="3.10.20.30">
    <property type="match status" value="1"/>
</dbReference>
<dbReference type="OrthoDB" id="9800283at2"/>
<name>F6CSD5_MARPP</name>
<dbReference type="HOGENOM" id="CLU_174611_2_1_6"/>
<dbReference type="eggNOG" id="COG2104">
    <property type="taxonomic scope" value="Bacteria"/>
</dbReference>
<dbReference type="SUPFAM" id="SSF54285">
    <property type="entry name" value="MoaD/ThiS"/>
    <property type="match status" value="1"/>
</dbReference>
<dbReference type="RefSeq" id="WP_013796464.1">
    <property type="nucleotide sequence ID" value="NC_015559.1"/>
</dbReference>
<dbReference type="PANTHER" id="PTHR34472">
    <property type="entry name" value="SULFUR CARRIER PROTEIN THIS"/>
    <property type="match status" value="1"/>
</dbReference>
<evidence type="ECO:0000313" key="1">
    <source>
        <dbReference type="EMBL" id="AEF54989.1"/>
    </source>
</evidence>
<dbReference type="InterPro" id="IPR010035">
    <property type="entry name" value="Thi_S"/>
</dbReference>
<proteinExistence type="predicted"/>
<accession>F6CSD5</accession>
<organism evidence="1 2">
    <name type="scientific">Marinomonas posidonica (strain CECT 7376 / NCIMB 14433 / IVIA-Po-181)</name>
    <dbReference type="NCBI Taxonomy" id="491952"/>
    <lineage>
        <taxon>Bacteria</taxon>
        <taxon>Pseudomonadati</taxon>
        <taxon>Pseudomonadota</taxon>
        <taxon>Gammaproteobacteria</taxon>
        <taxon>Oceanospirillales</taxon>
        <taxon>Oceanospirillaceae</taxon>
        <taxon>Marinomonas</taxon>
    </lineage>
</organism>
<evidence type="ECO:0000313" key="2">
    <source>
        <dbReference type="Proteomes" id="UP000009230"/>
    </source>
</evidence>
<dbReference type="Pfam" id="PF02597">
    <property type="entry name" value="ThiS"/>
    <property type="match status" value="1"/>
</dbReference>
<protein>
    <submittedName>
        <fullName evidence="1">Thiamine biosynthesis protein ThiS</fullName>
    </submittedName>
</protein>
<dbReference type="InterPro" id="IPR003749">
    <property type="entry name" value="ThiS/MoaD-like"/>
</dbReference>
<dbReference type="KEGG" id="mpc:Mar181_1951"/>
<keyword evidence="2" id="KW-1185">Reference proteome</keyword>
<reference evidence="1 2" key="1">
    <citation type="journal article" date="2012" name="Stand. Genomic Sci.">
        <title>Complete genome sequence of Marinomonas posidonica type strain (IVIA-Po-181(T)).</title>
        <authorList>
            <person name="Lucas-Elio P."/>
            <person name="Goodwin L."/>
            <person name="Woyke T."/>
            <person name="Pitluck S."/>
            <person name="Nolan M."/>
            <person name="Kyrpides N.C."/>
            <person name="Detter J.C."/>
            <person name="Copeland A."/>
            <person name="Lu M."/>
            <person name="Bruce D."/>
            <person name="Detter C."/>
            <person name="Tapia R."/>
            <person name="Han S."/>
            <person name="Land M.L."/>
            <person name="Ivanova N."/>
            <person name="Mikhailova N."/>
            <person name="Johnston A.W."/>
            <person name="Sanchez-Amat A."/>
        </authorList>
    </citation>
    <scope>NUCLEOTIDE SEQUENCE [LARGE SCALE GENOMIC DNA]</scope>
    <source>
        <strain evidence="2">CECT 7376 / NCIMB 14433 / IVIA-Po-181</strain>
    </source>
</reference>
<dbReference type="AlphaFoldDB" id="F6CSD5"/>
<dbReference type="Proteomes" id="UP000009230">
    <property type="component" value="Chromosome"/>
</dbReference>
<dbReference type="InterPro" id="IPR016155">
    <property type="entry name" value="Mopterin_synth/thiamin_S_b"/>
</dbReference>
<dbReference type="InterPro" id="IPR012675">
    <property type="entry name" value="Beta-grasp_dom_sf"/>
</dbReference>
<dbReference type="PANTHER" id="PTHR34472:SF1">
    <property type="entry name" value="SULFUR CARRIER PROTEIN THIS"/>
    <property type="match status" value="1"/>
</dbReference>
<dbReference type="STRING" id="491952.Mar181_1951"/>
<gene>
    <name evidence="1" type="ordered locus">Mar181_1951</name>
</gene>
<dbReference type="NCBIfam" id="TIGR01683">
    <property type="entry name" value="thiS"/>
    <property type="match status" value="1"/>
</dbReference>
<dbReference type="CDD" id="cd00565">
    <property type="entry name" value="Ubl_ThiS"/>
    <property type="match status" value="1"/>
</dbReference>
<sequence length="65" mass="7303">MKIYLNDKLFEFDGRHIQDLLDVLQKESSGVAVAIDQNIIPRSVWATTDLFASCRVFIFESIAGG</sequence>